<accession>A0A7S1W513</accession>
<evidence type="ECO:0000313" key="2">
    <source>
        <dbReference type="EMBL" id="CAD9149379.1"/>
    </source>
</evidence>
<protein>
    <submittedName>
        <fullName evidence="2">Uncharacterized protein</fullName>
    </submittedName>
</protein>
<gene>
    <name evidence="2" type="ORF">NDES1114_LOCUS31980</name>
</gene>
<reference evidence="2" key="1">
    <citation type="submission" date="2021-01" db="EMBL/GenBank/DDBJ databases">
        <authorList>
            <person name="Corre E."/>
            <person name="Pelletier E."/>
            <person name="Niang G."/>
            <person name="Scheremetjew M."/>
            <person name="Finn R."/>
            <person name="Kale V."/>
            <person name="Holt S."/>
            <person name="Cochrane G."/>
            <person name="Meng A."/>
            <person name="Brown T."/>
            <person name="Cohen L."/>
        </authorList>
    </citation>
    <scope>NUCLEOTIDE SEQUENCE</scope>
    <source>
        <strain evidence="2">CCAP 1951/1</strain>
    </source>
</reference>
<proteinExistence type="predicted"/>
<organism evidence="2">
    <name type="scientific">Neobodo designis</name>
    <name type="common">Flagellated protozoan</name>
    <name type="synonym">Bodo designis</name>
    <dbReference type="NCBI Taxonomy" id="312471"/>
    <lineage>
        <taxon>Eukaryota</taxon>
        <taxon>Discoba</taxon>
        <taxon>Euglenozoa</taxon>
        <taxon>Kinetoplastea</taxon>
        <taxon>Metakinetoplastina</taxon>
        <taxon>Neobodonida</taxon>
        <taxon>Neobodo</taxon>
    </lineage>
</organism>
<keyword evidence="1" id="KW-0732">Signal</keyword>
<dbReference type="EMBL" id="HBGF01047811">
    <property type="protein sequence ID" value="CAD9149379.1"/>
    <property type="molecule type" value="Transcribed_RNA"/>
</dbReference>
<sequence>MRCDAVRTTLLVIAAVFAASVAVAQPQWPQAGTEYEMVFAWRMQYPGAVAAEGPMIWRGNGSGAVFFHIVALGFKQLQVGGTVWNWHTNDPAHPDCYAWRVPYDLNVAWFDNASLAFATPGCEGGSGSAPEQTWVGSLATPGSPLGVPFVSYVATLDPTAPANVSRIPTRYSPVGILRPMPGNSSTAHHRGSEILERQSISFGPQDPANFVLPEYCHGV</sequence>
<evidence type="ECO:0000256" key="1">
    <source>
        <dbReference type="SAM" id="SignalP"/>
    </source>
</evidence>
<name>A0A7S1W513_NEODS</name>
<feature type="chain" id="PRO_5030874344" evidence="1">
    <location>
        <begin position="25"/>
        <end position="219"/>
    </location>
</feature>
<dbReference type="AlphaFoldDB" id="A0A7S1W513"/>
<feature type="signal peptide" evidence="1">
    <location>
        <begin position="1"/>
        <end position="24"/>
    </location>
</feature>